<protein>
    <recommendedName>
        <fullName evidence="1">BTB domain-containing protein</fullName>
    </recommendedName>
</protein>
<dbReference type="Gene3D" id="3.30.710.10">
    <property type="entry name" value="Potassium Channel Kv1.1, Chain A"/>
    <property type="match status" value="1"/>
</dbReference>
<evidence type="ECO:0000259" key="1">
    <source>
        <dbReference type="PROSITE" id="PS50097"/>
    </source>
</evidence>
<gene>
    <name evidence="2" type="ORF">DFH07DRAFT_792145</name>
</gene>
<organism evidence="2 3">
    <name type="scientific">Mycena maculata</name>
    <dbReference type="NCBI Taxonomy" id="230809"/>
    <lineage>
        <taxon>Eukaryota</taxon>
        <taxon>Fungi</taxon>
        <taxon>Dikarya</taxon>
        <taxon>Basidiomycota</taxon>
        <taxon>Agaricomycotina</taxon>
        <taxon>Agaricomycetes</taxon>
        <taxon>Agaricomycetidae</taxon>
        <taxon>Agaricales</taxon>
        <taxon>Marasmiineae</taxon>
        <taxon>Mycenaceae</taxon>
        <taxon>Mycena</taxon>
    </lineage>
</organism>
<dbReference type="InterPro" id="IPR011333">
    <property type="entry name" value="SKP1/BTB/POZ_sf"/>
</dbReference>
<reference evidence="2" key="1">
    <citation type="submission" date="2023-03" db="EMBL/GenBank/DDBJ databases">
        <title>Massive genome expansion in bonnet fungi (Mycena s.s.) driven by repeated elements and novel gene families across ecological guilds.</title>
        <authorList>
            <consortium name="Lawrence Berkeley National Laboratory"/>
            <person name="Harder C.B."/>
            <person name="Miyauchi S."/>
            <person name="Viragh M."/>
            <person name="Kuo A."/>
            <person name="Thoen E."/>
            <person name="Andreopoulos B."/>
            <person name="Lu D."/>
            <person name="Skrede I."/>
            <person name="Drula E."/>
            <person name="Henrissat B."/>
            <person name="Morin E."/>
            <person name="Kohler A."/>
            <person name="Barry K."/>
            <person name="LaButti K."/>
            <person name="Morin E."/>
            <person name="Salamov A."/>
            <person name="Lipzen A."/>
            <person name="Mereny Z."/>
            <person name="Hegedus B."/>
            <person name="Baldrian P."/>
            <person name="Stursova M."/>
            <person name="Weitz H."/>
            <person name="Taylor A."/>
            <person name="Grigoriev I.V."/>
            <person name="Nagy L.G."/>
            <person name="Martin F."/>
            <person name="Kauserud H."/>
        </authorList>
    </citation>
    <scope>NUCLEOTIDE SEQUENCE</scope>
    <source>
        <strain evidence="2">CBHHK188m</strain>
    </source>
</reference>
<dbReference type="SUPFAM" id="SSF54695">
    <property type="entry name" value="POZ domain"/>
    <property type="match status" value="1"/>
</dbReference>
<proteinExistence type="predicted"/>
<keyword evidence="3" id="KW-1185">Reference proteome</keyword>
<dbReference type="Proteomes" id="UP001215280">
    <property type="component" value="Unassembled WGS sequence"/>
</dbReference>
<evidence type="ECO:0000313" key="2">
    <source>
        <dbReference type="EMBL" id="KAJ7781970.1"/>
    </source>
</evidence>
<feature type="domain" description="BTB" evidence="1">
    <location>
        <begin position="24"/>
        <end position="105"/>
    </location>
</feature>
<name>A0AAD7KB64_9AGAR</name>
<dbReference type="EMBL" id="JARJLG010000004">
    <property type="protein sequence ID" value="KAJ7781970.1"/>
    <property type="molecule type" value="Genomic_DNA"/>
</dbReference>
<dbReference type="InterPro" id="IPR000210">
    <property type="entry name" value="BTB/POZ_dom"/>
</dbReference>
<dbReference type="CDD" id="cd18186">
    <property type="entry name" value="BTB_POZ_ZBTB_KLHL-like"/>
    <property type="match status" value="1"/>
</dbReference>
<sequence length="336" mass="37719">MSDPQSPATEMIICDEIPFNDDCADIIVRSRPDGVDFRVHKAFLAVASPVFKAMFVLPQGELESQQDSIGIHMRDGLHIIPFDEDKHTLGALLKLCYPAWMVVDCEPFFPTVERTLAVLTAARKYAMDGVERQVRTELVAARFIEPDPLRMFALAVKVGLYDEAKVCARHTLRMPVLGRPYIGELEEITGGEYHQLQDYHLRCGSVAHDLAMIQNVQWITEEKWVWFECCRGNSLAAISGDRRKWVAKWWADFMLEASSALKERPSGETVGIDTEIVHAAIAKASAACTTCRSRVLRDMRGFCGLFSAEVERATEAVSCVLFLKGCLVLTFNQRSK</sequence>
<dbReference type="PROSITE" id="PS50097">
    <property type="entry name" value="BTB"/>
    <property type="match status" value="1"/>
</dbReference>
<dbReference type="SMART" id="SM00225">
    <property type="entry name" value="BTB"/>
    <property type="match status" value="1"/>
</dbReference>
<accession>A0AAD7KB64</accession>
<dbReference type="AlphaFoldDB" id="A0AAD7KB64"/>
<evidence type="ECO:0000313" key="3">
    <source>
        <dbReference type="Proteomes" id="UP001215280"/>
    </source>
</evidence>
<comment type="caution">
    <text evidence="2">The sequence shown here is derived from an EMBL/GenBank/DDBJ whole genome shotgun (WGS) entry which is preliminary data.</text>
</comment>
<dbReference type="Pfam" id="PF00651">
    <property type="entry name" value="BTB"/>
    <property type="match status" value="1"/>
</dbReference>